<sequence>MWAVIGVWKLNLEMHDEWRAQVPLMASSKVWLPGFVHGTRTQDGHAIQVYDN</sequence>
<reference evidence="1 2" key="1">
    <citation type="submission" date="2018-06" db="EMBL/GenBank/DDBJ databases">
        <title>Genomic Encyclopedia of Type Strains, Phase IV (KMG-IV): sequencing the most valuable type-strain genomes for metagenomic binning, comparative biology and taxonomic classification.</title>
        <authorList>
            <person name="Goeker M."/>
        </authorList>
    </citation>
    <scope>NUCLEOTIDE SEQUENCE [LARGE SCALE GENOMIC DNA]</scope>
    <source>
        <strain evidence="1 2">DSM 45479</strain>
    </source>
</reference>
<name>A0ABX9DYQ3_9PSEU</name>
<organism evidence="1 2">
    <name type="scientific">Lentzea atacamensis</name>
    <dbReference type="NCBI Taxonomy" id="531938"/>
    <lineage>
        <taxon>Bacteria</taxon>
        <taxon>Bacillati</taxon>
        <taxon>Actinomycetota</taxon>
        <taxon>Actinomycetes</taxon>
        <taxon>Pseudonocardiales</taxon>
        <taxon>Pseudonocardiaceae</taxon>
        <taxon>Lentzea</taxon>
    </lineage>
</organism>
<keyword evidence="2" id="KW-1185">Reference proteome</keyword>
<gene>
    <name evidence="1" type="ORF">C8D87_111239</name>
</gene>
<proteinExistence type="predicted"/>
<protein>
    <submittedName>
        <fullName evidence="1">Uncharacterized protein</fullName>
    </submittedName>
</protein>
<dbReference type="Proteomes" id="UP000248714">
    <property type="component" value="Unassembled WGS sequence"/>
</dbReference>
<comment type="caution">
    <text evidence="1">The sequence shown here is derived from an EMBL/GenBank/DDBJ whole genome shotgun (WGS) entry which is preliminary data.</text>
</comment>
<dbReference type="EMBL" id="QLTT01000011">
    <property type="protein sequence ID" value="RAS60820.1"/>
    <property type="molecule type" value="Genomic_DNA"/>
</dbReference>
<accession>A0ABX9DYQ3</accession>
<evidence type="ECO:0000313" key="2">
    <source>
        <dbReference type="Proteomes" id="UP000248714"/>
    </source>
</evidence>
<evidence type="ECO:0000313" key="1">
    <source>
        <dbReference type="EMBL" id="RAS60820.1"/>
    </source>
</evidence>
<dbReference type="RefSeq" id="WP_170166732.1">
    <property type="nucleotide sequence ID" value="NZ_QLTT01000011.1"/>
</dbReference>